<dbReference type="SUPFAM" id="SSF46689">
    <property type="entry name" value="Homeodomain-like"/>
    <property type="match status" value="1"/>
</dbReference>
<evidence type="ECO:0000259" key="6">
    <source>
        <dbReference type="PROSITE" id="PS50977"/>
    </source>
</evidence>
<evidence type="ECO:0000256" key="5">
    <source>
        <dbReference type="PROSITE-ProRule" id="PRU00335"/>
    </source>
</evidence>
<feature type="DNA-binding region" description="H-T-H motif" evidence="5">
    <location>
        <begin position="25"/>
        <end position="44"/>
    </location>
</feature>
<evidence type="ECO:0000256" key="3">
    <source>
        <dbReference type="ARBA" id="ARBA00023125"/>
    </source>
</evidence>
<dbReference type="PANTHER" id="PTHR30055">
    <property type="entry name" value="HTH-TYPE TRANSCRIPTIONAL REGULATOR RUTR"/>
    <property type="match status" value="1"/>
</dbReference>
<evidence type="ECO:0000256" key="2">
    <source>
        <dbReference type="ARBA" id="ARBA00023015"/>
    </source>
</evidence>
<organism evidence="7 8">
    <name type="scientific">Gaoshiqia sediminis</name>
    <dbReference type="NCBI Taxonomy" id="2986998"/>
    <lineage>
        <taxon>Bacteria</taxon>
        <taxon>Pseudomonadati</taxon>
        <taxon>Bacteroidota</taxon>
        <taxon>Bacteroidia</taxon>
        <taxon>Marinilabiliales</taxon>
        <taxon>Prolixibacteraceae</taxon>
        <taxon>Gaoshiqia</taxon>
    </lineage>
</organism>
<dbReference type="PROSITE" id="PS50977">
    <property type="entry name" value="HTH_TETR_2"/>
    <property type="match status" value="1"/>
</dbReference>
<feature type="domain" description="HTH tetR-type" evidence="6">
    <location>
        <begin position="2"/>
        <end position="62"/>
    </location>
</feature>
<dbReference type="InterPro" id="IPR036271">
    <property type="entry name" value="Tet_transcr_reg_TetR-rel_C_sf"/>
</dbReference>
<keyword evidence="4" id="KW-0804">Transcription</keyword>
<name>A0AA42C6F4_9BACT</name>
<keyword evidence="2" id="KW-0805">Transcription regulation</keyword>
<accession>A0AA42C6F4</accession>
<dbReference type="RefSeq" id="WP_282592451.1">
    <property type="nucleotide sequence ID" value="NZ_JAPAAF010000023.1"/>
</dbReference>
<dbReference type="Proteomes" id="UP001163821">
    <property type="component" value="Unassembled WGS sequence"/>
</dbReference>
<dbReference type="InterPro" id="IPR001647">
    <property type="entry name" value="HTH_TetR"/>
</dbReference>
<dbReference type="AlphaFoldDB" id="A0AA42C6F4"/>
<dbReference type="GO" id="GO:0000976">
    <property type="term" value="F:transcription cis-regulatory region binding"/>
    <property type="evidence" value="ECO:0007669"/>
    <property type="project" value="TreeGrafter"/>
</dbReference>
<dbReference type="SUPFAM" id="SSF48498">
    <property type="entry name" value="Tetracyclin repressor-like, C-terminal domain"/>
    <property type="match status" value="1"/>
</dbReference>
<dbReference type="FunFam" id="1.10.10.60:FF:000141">
    <property type="entry name" value="TetR family transcriptional regulator"/>
    <property type="match status" value="1"/>
</dbReference>
<sequence>MENKKKQIVEEAGQLFMRHGIRSVTMDDVAQELGISKKTLYQHFKDKEELVEQVVDVFFLRNPNYRISKEPGMNAIDRVLRIREYMAKMFKLLQNNMEFDLRKFYPRVYRKVLDFKRIKIYDDNFSVLEQGKEEGLFREDLDSDMLSRLAVGRFLLILNPDNGLFTEAETRDIRVFDQLVDYHFHGICTEKGLQYYKQQLNNVQHED</sequence>
<dbReference type="InterPro" id="IPR009057">
    <property type="entry name" value="Homeodomain-like_sf"/>
</dbReference>
<evidence type="ECO:0000256" key="1">
    <source>
        <dbReference type="ARBA" id="ARBA00022491"/>
    </source>
</evidence>
<evidence type="ECO:0000313" key="8">
    <source>
        <dbReference type="Proteomes" id="UP001163821"/>
    </source>
</evidence>
<evidence type="ECO:0000256" key="4">
    <source>
        <dbReference type="ARBA" id="ARBA00023163"/>
    </source>
</evidence>
<dbReference type="GO" id="GO:0003700">
    <property type="term" value="F:DNA-binding transcription factor activity"/>
    <property type="evidence" value="ECO:0007669"/>
    <property type="project" value="TreeGrafter"/>
</dbReference>
<protein>
    <submittedName>
        <fullName evidence="7">TetR/AcrR family transcriptional regulator</fullName>
    </submittedName>
</protein>
<dbReference type="Gene3D" id="1.10.357.10">
    <property type="entry name" value="Tetracycline Repressor, domain 2"/>
    <property type="match status" value="1"/>
</dbReference>
<keyword evidence="3 5" id="KW-0238">DNA-binding</keyword>
<dbReference type="Pfam" id="PF00440">
    <property type="entry name" value="TetR_N"/>
    <property type="match status" value="1"/>
</dbReference>
<keyword evidence="1" id="KW-0678">Repressor</keyword>
<proteinExistence type="predicted"/>
<keyword evidence="8" id="KW-1185">Reference proteome</keyword>
<gene>
    <name evidence="7" type="ORF">N2K84_14035</name>
</gene>
<reference evidence="7" key="1">
    <citation type="submission" date="2022-10" db="EMBL/GenBank/DDBJ databases">
        <title>Gaoshiqiia sediminis gen. nov., sp. nov., isolated from coastal sediment.</title>
        <authorList>
            <person name="Yu W.X."/>
            <person name="Mu D.S."/>
            <person name="Du J.Z."/>
            <person name="Liang Y.Q."/>
        </authorList>
    </citation>
    <scope>NUCLEOTIDE SEQUENCE</scope>
    <source>
        <strain evidence="7">A06</strain>
    </source>
</reference>
<dbReference type="PANTHER" id="PTHR30055:SF175">
    <property type="entry name" value="HTH-TYPE TRANSCRIPTIONAL REPRESSOR KSTR2"/>
    <property type="match status" value="1"/>
</dbReference>
<dbReference type="EMBL" id="JAPAAF010000023">
    <property type="protein sequence ID" value="MCW0483858.1"/>
    <property type="molecule type" value="Genomic_DNA"/>
</dbReference>
<evidence type="ECO:0000313" key="7">
    <source>
        <dbReference type="EMBL" id="MCW0483858.1"/>
    </source>
</evidence>
<comment type="caution">
    <text evidence="7">The sequence shown here is derived from an EMBL/GenBank/DDBJ whole genome shotgun (WGS) entry which is preliminary data.</text>
</comment>
<dbReference type="InterPro" id="IPR050109">
    <property type="entry name" value="HTH-type_TetR-like_transc_reg"/>
</dbReference>
<dbReference type="PRINTS" id="PR00455">
    <property type="entry name" value="HTHTETR"/>
</dbReference>